<accession>A0A4U8UKI0</accession>
<dbReference type="AlphaFoldDB" id="A0A4U8UKI0"/>
<dbReference type="Proteomes" id="UP000298663">
    <property type="component" value="Unassembled WGS sequence"/>
</dbReference>
<sequence length="83" mass="9683">MKREIRIRRLRSSKALIFALRSVTKQRTSSFRATAGIKEGAGTKYESRDRRTPLDEWLNRISSKALTFTRANAKIFLLWRSPN</sequence>
<reference evidence="1 2" key="1">
    <citation type="journal article" date="2015" name="Genome Biol.">
        <title>Comparative genomics of Steinernema reveals deeply conserved gene regulatory networks.</title>
        <authorList>
            <person name="Dillman A.R."/>
            <person name="Macchietto M."/>
            <person name="Porter C.F."/>
            <person name="Rogers A."/>
            <person name="Williams B."/>
            <person name="Antoshechkin I."/>
            <person name="Lee M.M."/>
            <person name="Goodwin Z."/>
            <person name="Lu X."/>
            <person name="Lewis E.E."/>
            <person name="Goodrich-Blair H."/>
            <person name="Stock S.P."/>
            <person name="Adams B.J."/>
            <person name="Sternberg P.W."/>
            <person name="Mortazavi A."/>
        </authorList>
    </citation>
    <scope>NUCLEOTIDE SEQUENCE [LARGE SCALE GENOMIC DNA]</scope>
    <source>
        <strain evidence="1 2">ALL</strain>
    </source>
</reference>
<protein>
    <submittedName>
        <fullName evidence="1">Uncharacterized protein</fullName>
    </submittedName>
</protein>
<proteinExistence type="predicted"/>
<evidence type="ECO:0000313" key="2">
    <source>
        <dbReference type="Proteomes" id="UP000298663"/>
    </source>
</evidence>
<reference evidence="1 2" key="2">
    <citation type="journal article" date="2019" name="G3 (Bethesda)">
        <title>Hybrid Assembly of the Genome of the Entomopathogenic Nematode Steinernema carpocapsae Identifies the X-Chromosome.</title>
        <authorList>
            <person name="Serra L."/>
            <person name="Macchietto M."/>
            <person name="Macias-Munoz A."/>
            <person name="McGill C.J."/>
            <person name="Rodriguez I.M."/>
            <person name="Rodriguez B."/>
            <person name="Murad R."/>
            <person name="Mortazavi A."/>
        </authorList>
    </citation>
    <scope>NUCLEOTIDE SEQUENCE [LARGE SCALE GENOMIC DNA]</scope>
    <source>
        <strain evidence="1 2">ALL</strain>
    </source>
</reference>
<gene>
    <name evidence="1" type="ORF">L596_001075</name>
</gene>
<name>A0A4U8UKI0_STECR</name>
<evidence type="ECO:0000313" key="1">
    <source>
        <dbReference type="EMBL" id="TMS33316.1"/>
    </source>
</evidence>
<keyword evidence="2" id="KW-1185">Reference proteome</keyword>
<organism evidence="1 2">
    <name type="scientific">Steinernema carpocapsae</name>
    <name type="common">Entomopathogenic nematode</name>
    <dbReference type="NCBI Taxonomy" id="34508"/>
    <lineage>
        <taxon>Eukaryota</taxon>
        <taxon>Metazoa</taxon>
        <taxon>Ecdysozoa</taxon>
        <taxon>Nematoda</taxon>
        <taxon>Chromadorea</taxon>
        <taxon>Rhabditida</taxon>
        <taxon>Tylenchina</taxon>
        <taxon>Panagrolaimomorpha</taxon>
        <taxon>Strongyloidoidea</taxon>
        <taxon>Steinernematidae</taxon>
        <taxon>Steinernema</taxon>
    </lineage>
</organism>
<dbReference type="EMBL" id="AZBU02000001">
    <property type="protein sequence ID" value="TMS33316.1"/>
    <property type="molecule type" value="Genomic_DNA"/>
</dbReference>
<comment type="caution">
    <text evidence="1">The sequence shown here is derived from an EMBL/GenBank/DDBJ whole genome shotgun (WGS) entry which is preliminary data.</text>
</comment>